<dbReference type="Proteomes" id="UP001162162">
    <property type="component" value="Unassembled WGS sequence"/>
</dbReference>
<gene>
    <name evidence="2" type="ORF">NQ318_009752</name>
</gene>
<feature type="compositionally biased region" description="Low complexity" evidence="1">
    <location>
        <begin position="29"/>
        <end position="43"/>
    </location>
</feature>
<protein>
    <submittedName>
        <fullName evidence="2">Uncharacterized protein</fullName>
    </submittedName>
</protein>
<feature type="region of interest" description="Disordered" evidence="1">
    <location>
        <begin position="1"/>
        <end position="59"/>
    </location>
</feature>
<dbReference type="EMBL" id="JAPWTK010000160">
    <property type="protein sequence ID" value="KAJ8947451.1"/>
    <property type="molecule type" value="Genomic_DNA"/>
</dbReference>
<evidence type="ECO:0000256" key="1">
    <source>
        <dbReference type="SAM" id="MobiDB-lite"/>
    </source>
</evidence>
<dbReference type="AlphaFoldDB" id="A0AAV8Y911"/>
<organism evidence="2 3">
    <name type="scientific">Aromia moschata</name>
    <dbReference type="NCBI Taxonomy" id="1265417"/>
    <lineage>
        <taxon>Eukaryota</taxon>
        <taxon>Metazoa</taxon>
        <taxon>Ecdysozoa</taxon>
        <taxon>Arthropoda</taxon>
        <taxon>Hexapoda</taxon>
        <taxon>Insecta</taxon>
        <taxon>Pterygota</taxon>
        <taxon>Neoptera</taxon>
        <taxon>Endopterygota</taxon>
        <taxon>Coleoptera</taxon>
        <taxon>Polyphaga</taxon>
        <taxon>Cucujiformia</taxon>
        <taxon>Chrysomeloidea</taxon>
        <taxon>Cerambycidae</taxon>
        <taxon>Cerambycinae</taxon>
        <taxon>Callichromatini</taxon>
        <taxon>Aromia</taxon>
    </lineage>
</organism>
<proteinExistence type="predicted"/>
<accession>A0AAV8Y911</accession>
<comment type="caution">
    <text evidence="2">The sequence shown here is derived from an EMBL/GenBank/DDBJ whole genome shotgun (WGS) entry which is preliminary data.</text>
</comment>
<keyword evidence="3" id="KW-1185">Reference proteome</keyword>
<evidence type="ECO:0000313" key="2">
    <source>
        <dbReference type="EMBL" id="KAJ8947451.1"/>
    </source>
</evidence>
<name>A0AAV8Y911_9CUCU</name>
<sequence length="59" mass="6390">MGFIPEFIPEREIKQPNSRENLGDGPGDKGSWSPGSSGSISDIRFVISDPKNPRVATMS</sequence>
<reference evidence="2" key="1">
    <citation type="journal article" date="2023" name="Insect Mol. Biol.">
        <title>Genome sequencing provides insights into the evolution of gene families encoding plant cell wall-degrading enzymes in longhorned beetles.</title>
        <authorList>
            <person name="Shin N.R."/>
            <person name="Okamura Y."/>
            <person name="Kirsch R."/>
            <person name="Pauchet Y."/>
        </authorList>
    </citation>
    <scope>NUCLEOTIDE SEQUENCE</scope>
    <source>
        <strain evidence="2">AMC_N1</strain>
    </source>
</reference>
<evidence type="ECO:0000313" key="3">
    <source>
        <dbReference type="Proteomes" id="UP001162162"/>
    </source>
</evidence>